<reference evidence="2 3" key="1">
    <citation type="submission" date="2020-02" db="EMBL/GenBank/DDBJ databases">
        <title>Draft genome sequence of Lactococcus sp. Hs20B0-1.</title>
        <authorList>
            <person name="Noda S."/>
            <person name="Yuki M."/>
            <person name="Ohkuma M."/>
        </authorList>
    </citation>
    <scope>NUCLEOTIDE SEQUENCE [LARGE SCALE GENOMIC DNA]</scope>
    <source>
        <strain evidence="2 3">Hs20B0-1</strain>
    </source>
</reference>
<comment type="caution">
    <text evidence="2">The sequence shown here is derived from an EMBL/GenBank/DDBJ whole genome shotgun (WGS) entry which is preliminary data.</text>
</comment>
<dbReference type="EMBL" id="BLLH01000005">
    <property type="protein sequence ID" value="GFH40675.1"/>
    <property type="molecule type" value="Genomic_DNA"/>
</dbReference>
<feature type="region of interest" description="Disordered" evidence="1">
    <location>
        <begin position="1"/>
        <end position="54"/>
    </location>
</feature>
<gene>
    <name evidence="2" type="ORF">Hs20B_10730</name>
</gene>
<dbReference type="Proteomes" id="UP000475928">
    <property type="component" value="Unassembled WGS sequence"/>
</dbReference>
<feature type="compositionally biased region" description="Polar residues" evidence="1">
    <location>
        <begin position="37"/>
        <end position="54"/>
    </location>
</feature>
<protein>
    <submittedName>
        <fullName evidence="2">Uncharacterized protein</fullName>
    </submittedName>
</protein>
<feature type="compositionally biased region" description="Polar residues" evidence="1">
    <location>
        <begin position="1"/>
        <end position="18"/>
    </location>
</feature>
<evidence type="ECO:0000256" key="1">
    <source>
        <dbReference type="SAM" id="MobiDB-lite"/>
    </source>
</evidence>
<sequence>MVNTKYQSGQDFKTQQESLKQKKQAMIEQAKKRQKITDQPATNTINKKSQNTQRLQQKYQKRLTELEKSLKLSQTALVKANEKTEQAKAEKVILAKSVSDLNIRLTNQIEDYKKLERQNKIHRDQVDKLLTALGLSAAEFDQAIEKFQYYRDESSYQHKEFLRLERVEGILEQEIEKRNVQIGSLNRKILKRDKEIRKLNHKLQDKHQAEKAHVEEQIQRINLGDFSVSELLKHLENRLKTDDISQFDTINDLLVRYDRRIRKLTQDSNYQYGYAHETDNGWEFHDVQQRNSFPMPVNPNVPFFERLKDGDTVKVKVSSDGGEKVAELVFLMASLSERRKKSRNIYRKKLTKRQDTGIGNQPERFLSGDVAKIAKTVSVLLITAKNGKRYLEELTPFMKSVALMDPYEKYEKEIFSAIKSHDIVIIGTEGTPHAITDYVKNNFQNDDRIQLMYQPSRGDIFARIHWLLINENFSQE</sequence>
<evidence type="ECO:0000313" key="2">
    <source>
        <dbReference type="EMBL" id="GFH40675.1"/>
    </source>
</evidence>
<name>A0A6A0B7E0_9LACT</name>
<accession>A0A6A0B7E0</accession>
<evidence type="ECO:0000313" key="3">
    <source>
        <dbReference type="Proteomes" id="UP000475928"/>
    </source>
</evidence>
<keyword evidence="3" id="KW-1185">Reference proteome</keyword>
<proteinExistence type="predicted"/>
<dbReference type="AlphaFoldDB" id="A0A6A0B7E0"/>
<dbReference type="RefSeq" id="WP_172356407.1">
    <property type="nucleotide sequence ID" value="NZ_BLLH01000005.1"/>
</dbReference>
<organism evidence="2 3">
    <name type="scientific">Pseudolactococcus insecticola</name>
    <dbReference type="NCBI Taxonomy" id="2709158"/>
    <lineage>
        <taxon>Bacteria</taxon>
        <taxon>Bacillati</taxon>
        <taxon>Bacillota</taxon>
        <taxon>Bacilli</taxon>
        <taxon>Lactobacillales</taxon>
        <taxon>Streptococcaceae</taxon>
        <taxon>Pseudolactococcus</taxon>
    </lineage>
</organism>